<keyword evidence="7" id="KW-0436">Ligase</keyword>
<name>A0A239ES42_9PSED</name>
<feature type="transmembrane region" description="Helical" evidence="5">
    <location>
        <begin position="255"/>
        <end position="273"/>
    </location>
</feature>
<keyword evidence="3 5" id="KW-1133">Transmembrane helix</keyword>
<dbReference type="Pfam" id="PF04932">
    <property type="entry name" value="Wzy_C"/>
    <property type="match status" value="1"/>
</dbReference>
<keyword evidence="2 5" id="KW-0812">Transmembrane</keyword>
<evidence type="ECO:0000256" key="2">
    <source>
        <dbReference type="ARBA" id="ARBA00022692"/>
    </source>
</evidence>
<feature type="transmembrane region" description="Helical" evidence="5">
    <location>
        <begin position="185"/>
        <end position="200"/>
    </location>
</feature>
<sequence>MSAFGMKSMLLQAWQTWRPAAGRGGVPVARRDRVAEAMLGFGVFWTLAGVLLTPTMKFYYTTVALFVYLPALWLVIARRAELGRLIGERREMWLFLALFAWANLSLLWAVGDFDRLSRVKQSSLFVLLVCGWLLWARASEPRLRGTLVALGVLNSLYCLAALLWAPAYAPGRLNGFGGFLDNPNAAAYATAFLLVMALPLRPAGRGWRLAWLLLQLPPLFYVALCGSRGALLALMATATFCLVLLPGWRWRLAALSTLVGGAALFCLEPSLMARGDSERLELLRSALPILREHFWIGVGYGTTYEVQGWAGGYHGSTHNFLLHTALQYGIPALLVWLLLWAMLGLRAWRSRHTQLGLALLLLWVFASVAMQFDVFSLWERTRAMWLMPWAVFLLGLSLERPAGETGGELNRR</sequence>
<gene>
    <name evidence="7" type="ORF">SAMN05216189_1006118</name>
    <name evidence="8" type="ORF">SAMN06295949_102109</name>
</gene>
<dbReference type="InterPro" id="IPR051533">
    <property type="entry name" value="WaaL-like"/>
</dbReference>
<feature type="transmembrane region" description="Helical" evidence="5">
    <location>
        <begin position="325"/>
        <end position="345"/>
    </location>
</feature>
<evidence type="ECO:0000313" key="7">
    <source>
        <dbReference type="EMBL" id="SDI56167.1"/>
    </source>
</evidence>
<proteinExistence type="predicted"/>
<organism evidence="7 10">
    <name type="scientific">Pseudomonas delhiensis</name>
    <dbReference type="NCBI Taxonomy" id="366289"/>
    <lineage>
        <taxon>Bacteria</taxon>
        <taxon>Pseudomonadati</taxon>
        <taxon>Pseudomonadota</taxon>
        <taxon>Gammaproteobacteria</taxon>
        <taxon>Pseudomonadales</taxon>
        <taxon>Pseudomonadaceae</taxon>
        <taxon>Pseudomonas</taxon>
    </lineage>
</organism>
<comment type="subcellular location">
    <subcellularLocation>
        <location evidence="1">Membrane</location>
        <topology evidence="1">Multi-pass membrane protein</topology>
    </subcellularLocation>
</comment>
<feature type="transmembrane region" description="Helical" evidence="5">
    <location>
        <begin position="92"/>
        <end position="110"/>
    </location>
</feature>
<evidence type="ECO:0000256" key="1">
    <source>
        <dbReference type="ARBA" id="ARBA00004141"/>
    </source>
</evidence>
<dbReference type="Proteomes" id="UP000199693">
    <property type="component" value="Unassembled WGS sequence"/>
</dbReference>
<feature type="transmembrane region" description="Helical" evidence="5">
    <location>
        <begin position="145"/>
        <end position="165"/>
    </location>
</feature>
<dbReference type="PANTHER" id="PTHR37422">
    <property type="entry name" value="TEICHURONIC ACID BIOSYNTHESIS PROTEIN TUAE"/>
    <property type="match status" value="1"/>
</dbReference>
<keyword evidence="9" id="KW-1185">Reference proteome</keyword>
<feature type="transmembrane region" description="Helical" evidence="5">
    <location>
        <begin position="357"/>
        <end position="378"/>
    </location>
</feature>
<dbReference type="PANTHER" id="PTHR37422:SF13">
    <property type="entry name" value="LIPOPOLYSACCHARIDE BIOSYNTHESIS PROTEIN PA4999-RELATED"/>
    <property type="match status" value="1"/>
</dbReference>
<evidence type="ECO:0000313" key="9">
    <source>
        <dbReference type="Proteomes" id="UP000198309"/>
    </source>
</evidence>
<feature type="transmembrane region" description="Helical" evidence="5">
    <location>
        <begin position="58"/>
        <end position="80"/>
    </location>
</feature>
<dbReference type="GO" id="GO:0016020">
    <property type="term" value="C:membrane"/>
    <property type="evidence" value="ECO:0007669"/>
    <property type="project" value="UniProtKB-SubCell"/>
</dbReference>
<dbReference type="GO" id="GO:0016874">
    <property type="term" value="F:ligase activity"/>
    <property type="evidence" value="ECO:0007669"/>
    <property type="project" value="UniProtKB-KW"/>
</dbReference>
<dbReference type="EMBL" id="FNEC01000006">
    <property type="protein sequence ID" value="SDI56167.1"/>
    <property type="molecule type" value="Genomic_DNA"/>
</dbReference>
<evidence type="ECO:0000259" key="6">
    <source>
        <dbReference type="Pfam" id="PF04932"/>
    </source>
</evidence>
<dbReference type="EMBL" id="FZPC01000002">
    <property type="protein sequence ID" value="SNS47570.1"/>
    <property type="molecule type" value="Genomic_DNA"/>
</dbReference>
<dbReference type="InterPro" id="IPR007016">
    <property type="entry name" value="O-antigen_ligase-rel_domated"/>
</dbReference>
<accession>A0A239ES42</accession>
<evidence type="ECO:0000313" key="10">
    <source>
        <dbReference type="Proteomes" id="UP000199693"/>
    </source>
</evidence>
<dbReference type="Proteomes" id="UP000198309">
    <property type="component" value="Unassembled WGS sequence"/>
</dbReference>
<feature type="transmembrane region" description="Helical" evidence="5">
    <location>
        <begin position="207"/>
        <end position="224"/>
    </location>
</feature>
<feature type="domain" description="O-antigen ligase-related" evidence="6">
    <location>
        <begin position="219"/>
        <end position="337"/>
    </location>
</feature>
<keyword evidence="4 5" id="KW-0472">Membrane</keyword>
<evidence type="ECO:0000256" key="5">
    <source>
        <dbReference type="SAM" id="Phobius"/>
    </source>
</evidence>
<reference evidence="8 9" key="2">
    <citation type="submission" date="2017-06" db="EMBL/GenBank/DDBJ databases">
        <authorList>
            <person name="Varghese N."/>
            <person name="Submissions S."/>
        </authorList>
    </citation>
    <scope>NUCLEOTIDE SEQUENCE [LARGE SCALE GENOMIC DNA]</scope>
    <source>
        <strain evidence="8 9">RLD-1</strain>
    </source>
</reference>
<evidence type="ECO:0000256" key="3">
    <source>
        <dbReference type="ARBA" id="ARBA00022989"/>
    </source>
</evidence>
<reference evidence="7 10" key="1">
    <citation type="submission" date="2016-10" db="EMBL/GenBank/DDBJ databases">
        <authorList>
            <person name="de Groot N.N."/>
        </authorList>
    </citation>
    <scope>NUCLEOTIDE SEQUENCE [LARGE SCALE GENOMIC DNA]</scope>
    <source>
        <strain evidence="7 10">CCM 7361</strain>
    </source>
</reference>
<evidence type="ECO:0000256" key="4">
    <source>
        <dbReference type="ARBA" id="ARBA00023136"/>
    </source>
</evidence>
<dbReference type="AlphaFoldDB" id="A0A239ES42"/>
<feature type="transmembrane region" description="Helical" evidence="5">
    <location>
        <begin position="34"/>
        <end position="52"/>
    </location>
</feature>
<evidence type="ECO:0000313" key="8">
    <source>
        <dbReference type="EMBL" id="SNS47570.1"/>
    </source>
</evidence>
<protein>
    <submittedName>
        <fullName evidence="7">O-antigen ligase</fullName>
    </submittedName>
</protein>